<dbReference type="InterPro" id="IPR006016">
    <property type="entry name" value="UspA"/>
</dbReference>
<feature type="domain" description="UspA" evidence="2">
    <location>
        <begin position="3"/>
        <end position="148"/>
    </location>
</feature>
<dbReference type="Gene3D" id="3.40.50.620">
    <property type="entry name" value="HUPs"/>
    <property type="match status" value="1"/>
</dbReference>
<dbReference type="Pfam" id="PF00582">
    <property type="entry name" value="Usp"/>
    <property type="match status" value="1"/>
</dbReference>
<name>A0ABT0VJ51_9LACO</name>
<evidence type="ECO:0000313" key="4">
    <source>
        <dbReference type="Proteomes" id="UP001057481"/>
    </source>
</evidence>
<dbReference type="PANTHER" id="PTHR46268:SF6">
    <property type="entry name" value="UNIVERSAL STRESS PROTEIN UP12"/>
    <property type="match status" value="1"/>
</dbReference>
<keyword evidence="4" id="KW-1185">Reference proteome</keyword>
<evidence type="ECO:0000313" key="3">
    <source>
        <dbReference type="EMBL" id="MCM2437861.1"/>
    </source>
</evidence>
<accession>A0ABT0VJ51</accession>
<proteinExistence type="inferred from homology"/>
<evidence type="ECO:0000256" key="1">
    <source>
        <dbReference type="ARBA" id="ARBA00008791"/>
    </source>
</evidence>
<evidence type="ECO:0000259" key="2">
    <source>
        <dbReference type="Pfam" id="PF00582"/>
    </source>
</evidence>
<dbReference type="CDD" id="cd00293">
    <property type="entry name" value="USP-like"/>
    <property type="match status" value="1"/>
</dbReference>
<dbReference type="EMBL" id="JAGMVS010000070">
    <property type="protein sequence ID" value="MCM2437861.1"/>
    <property type="molecule type" value="Genomic_DNA"/>
</dbReference>
<comment type="caution">
    <text evidence="3">The sequence shown here is derived from an EMBL/GenBank/DDBJ whole genome shotgun (WGS) entry which is preliminary data.</text>
</comment>
<comment type="similarity">
    <text evidence="1">Belongs to the universal stress protein A family.</text>
</comment>
<sequence length="154" mass="16317">MDYQKILVGVDGSQQAKAAFEKAVAIARRNNSALVIASVLNVDKYVGTSIGLGKAYINEAVENDLIADLQKLVDGYVQTARTMGVANVEGDVVRGNSKIALAESLVDKHNIDLVVIGATGTNFVSRILIGSNTQYVVQNGTVDTLVVRAPNTVK</sequence>
<reference evidence="3" key="1">
    <citation type="submission" date="2021-04" db="EMBL/GenBank/DDBJ databases">
        <title>Taxonomic assessment of Weissella genus.</title>
        <authorList>
            <person name="Fanelli F."/>
            <person name="Chieffi D."/>
            <person name="Dell'Aquila A."/>
            <person name="Gyu-Sung C."/>
            <person name="Franz C.M.A.P."/>
            <person name="Fusco V."/>
        </authorList>
    </citation>
    <scope>NUCLEOTIDE SEQUENCE</scope>
    <source>
        <strain evidence="3">LMG 25373</strain>
    </source>
</reference>
<dbReference type="InterPro" id="IPR014729">
    <property type="entry name" value="Rossmann-like_a/b/a_fold"/>
</dbReference>
<protein>
    <submittedName>
        <fullName evidence="3">Universal stress protein</fullName>
    </submittedName>
</protein>
<dbReference type="RefSeq" id="WP_205143858.1">
    <property type="nucleotide sequence ID" value="NZ_JAFBDN010000012.1"/>
</dbReference>
<organism evidence="3 4">
    <name type="scientific">Periweissella beninensis</name>
    <dbReference type="NCBI Taxonomy" id="504936"/>
    <lineage>
        <taxon>Bacteria</taxon>
        <taxon>Bacillati</taxon>
        <taxon>Bacillota</taxon>
        <taxon>Bacilli</taxon>
        <taxon>Lactobacillales</taxon>
        <taxon>Lactobacillaceae</taxon>
        <taxon>Periweissella</taxon>
    </lineage>
</organism>
<dbReference type="Proteomes" id="UP001057481">
    <property type="component" value="Unassembled WGS sequence"/>
</dbReference>
<dbReference type="SUPFAM" id="SSF52402">
    <property type="entry name" value="Adenine nucleotide alpha hydrolases-like"/>
    <property type="match status" value="1"/>
</dbReference>
<dbReference type="PANTHER" id="PTHR46268">
    <property type="entry name" value="STRESS RESPONSE PROTEIN NHAX"/>
    <property type="match status" value="1"/>
</dbReference>
<dbReference type="InterPro" id="IPR006015">
    <property type="entry name" value="Universal_stress_UspA"/>
</dbReference>
<dbReference type="PRINTS" id="PR01438">
    <property type="entry name" value="UNVRSLSTRESS"/>
</dbReference>
<gene>
    <name evidence="3" type="ORF">KAK10_08060</name>
</gene>